<comment type="caution">
    <text evidence="2">The sequence shown here is derived from an EMBL/GenBank/DDBJ whole genome shotgun (WGS) entry which is preliminary data.</text>
</comment>
<reference evidence="2 3" key="1">
    <citation type="submission" date="2018-02" db="EMBL/GenBank/DDBJ databases">
        <title>Complete genome sequencing of Faecalibacterium prausnitzii strains isolated from the human gut.</title>
        <authorList>
            <person name="Fitzgerald B.C."/>
            <person name="Shkoporov A.N."/>
            <person name="Ross P.R."/>
            <person name="Hill C."/>
        </authorList>
    </citation>
    <scope>NUCLEOTIDE SEQUENCE [LARGE SCALE GENOMIC DNA]</scope>
    <source>
        <strain evidence="2 3">APC942/31-1</strain>
    </source>
</reference>
<protein>
    <submittedName>
        <fullName evidence="2">Metal-dependent hydrolase</fullName>
    </submittedName>
</protein>
<name>A0A367G511_9FIRM</name>
<dbReference type="EMBL" id="PSQG01000003">
    <property type="protein sequence ID" value="RCH45725.1"/>
    <property type="molecule type" value="Genomic_DNA"/>
</dbReference>
<dbReference type="PANTHER" id="PTHR11215:SF1">
    <property type="entry name" value="MYG1 EXONUCLEASE"/>
    <property type="match status" value="1"/>
</dbReference>
<dbReference type="PANTHER" id="PTHR11215">
    <property type="entry name" value="METAL DEPENDENT HYDROLASE - RELATED"/>
    <property type="match status" value="1"/>
</dbReference>
<evidence type="ECO:0000256" key="1">
    <source>
        <dbReference type="ARBA" id="ARBA00010105"/>
    </source>
</evidence>
<dbReference type="GO" id="GO:0016787">
    <property type="term" value="F:hydrolase activity"/>
    <property type="evidence" value="ECO:0007669"/>
    <property type="project" value="UniProtKB-KW"/>
</dbReference>
<accession>A0A367G511</accession>
<dbReference type="RefSeq" id="WP_114001617.1">
    <property type="nucleotide sequence ID" value="NZ_PSQG01000003.1"/>
</dbReference>
<gene>
    <name evidence="2" type="ORF">C4886_02580</name>
</gene>
<dbReference type="Pfam" id="PF03690">
    <property type="entry name" value="MYG1_exonuc"/>
    <property type="match status" value="1"/>
</dbReference>
<evidence type="ECO:0000313" key="2">
    <source>
        <dbReference type="EMBL" id="RCH45725.1"/>
    </source>
</evidence>
<evidence type="ECO:0000313" key="3">
    <source>
        <dbReference type="Proteomes" id="UP000253208"/>
    </source>
</evidence>
<comment type="similarity">
    <text evidence="1">Belongs to the MYG1 family.</text>
</comment>
<dbReference type="AlphaFoldDB" id="A0A367G511"/>
<organism evidence="2 3">
    <name type="scientific">Blautia obeum</name>
    <dbReference type="NCBI Taxonomy" id="40520"/>
    <lineage>
        <taxon>Bacteria</taxon>
        <taxon>Bacillati</taxon>
        <taxon>Bacillota</taxon>
        <taxon>Clostridia</taxon>
        <taxon>Lachnospirales</taxon>
        <taxon>Lachnospiraceae</taxon>
        <taxon>Blautia</taxon>
    </lineage>
</organism>
<dbReference type="Proteomes" id="UP000253208">
    <property type="component" value="Unassembled WGS sequence"/>
</dbReference>
<dbReference type="GO" id="GO:0005737">
    <property type="term" value="C:cytoplasm"/>
    <property type="evidence" value="ECO:0007669"/>
    <property type="project" value="TreeGrafter"/>
</dbReference>
<sequence>MNHLLEKIKQKNASAFTHSGKFHADDVFSAALLLYLNPEITITRGNQVPENYEGLVFDIGRGQYDHHQKDSRIRDNGVPYAAFGLLWEKLGPEILGEELALKFDESFVQPLDINDNTGEKNELATLIGNFNPGWDSKSSNDEAFFQAVSVAGMILENKFERYLGNERADRRVEEVLTEHAASLASGDTPAENTNILILPEFIPCQKRLSETNIAFVIFPSNRGGYCIQPQKKEYSMNYKCSFPSSWLGLEGEELSLVTGLKSAAFCHKGGFLMTCGTLEDSVLACRSSLAAFHEEAVIVSLGGNKETDMLLQKLPDLSSARIVHLPVPQLPELTLNGIYGELSMEKTEWKSFIKDRIKEILRYKPEAVFADNAMFSLYPIVHALRKKHIPVLTAVEKDGQKLLVRIPSGS</sequence>
<keyword evidence="2" id="KW-0378">Hydrolase</keyword>
<dbReference type="InterPro" id="IPR003226">
    <property type="entry name" value="MYG1_exonuclease"/>
</dbReference>
<proteinExistence type="inferred from homology"/>